<sequence length="142" mass="15928">MNMLTGRIPQSLTSLNFLSYLNLSFNNLSGAIPVGNQLQTLINPAIYEGNEGLCGLPVPRSCNGNDSSYNHVGEDEDQNNDEVLCFYAGMGLGFVIGFMGLLGSLQFIRRWRVTYFEMLEKIYGWLTTSILVNLARLKRTFF</sequence>
<accession>A0ACB9C8J8</accession>
<evidence type="ECO:0000313" key="1">
    <source>
        <dbReference type="EMBL" id="KAI3730503.1"/>
    </source>
</evidence>
<reference evidence="1 2" key="2">
    <citation type="journal article" date="2022" name="Mol. Ecol. Resour.">
        <title>The genomes of chicory, endive, great burdock and yacon provide insights into Asteraceae paleo-polyploidization history and plant inulin production.</title>
        <authorList>
            <person name="Fan W."/>
            <person name="Wang S."/>
            <person name="Wang H."/>
            <person name="Wang A."/>
            <person name="Jiang F."/>
            <person name="Liu H."/>
            <person name="Zhao H."/>
            <person name="Xu D."/>
            <person name="Zhang Y."/>
        </authorList>
    </citation>
    <scope>NUCLEOTIDE SEQUENCE [LARGE SCALE GENOMIC DNA]</scope>
    <source>
        <strain evidence="2">cv. Yunnan</strain>
        <tissue evidence="1">Leaves</tissue>
    </source>
</reference>
<protein>
    <submittedName>
        <fullName evidence="1">Uncharacterized protein</fullName>
    </submittedName>
</protein>
<gene>
    <name evidence="1" type="ORF">L1987_61673</name>
</gene>
<proteinExistence type="predicted"/>
<comment type="caution">
    <text evidence="1">The sequence shown here is derived from an EMBL/GenBank/DDBJ whole genome shotgun (WGS) entry which is preliminary data.</text>
</comment>
<reference evidence="2" key="1">
    <citation type="journal article" date="2022" name="Mol. Ecol. Resour.">
        <title>The genomes of chicory, endive, great burdock and yacon provide insights into Asteraceae palaeo-polyploidization history and plant inulin production.</title>
        <authorList>
            <person name="Fan W."/>
            <person name="Wang S."/>
            <person name="Wang H."/>
            <person name="Wang A."/>
            <person name="Jiang F."/>
            <person name="Liu H."/>
            <person name="Zhao H."/>
            <person name="Xu D."/>
            <person name="Zhang Y."/>
        </authorList>
    </citation>
    <scope>NUCLEOTIDE SEQUENCE [LARGE SCALE GENOMIC DNA]</scope>
    <source>
        <strain evidence="2">cv. Yunnan</strain>
    </source>
</reference>
<dbReference type="Proteomes" id="UP001056120">
    <property type="component" value="Linkage Group LG21"/>
</dbReference>
<evidence type="ECO:0000313" key="2">
    <source>
        <dbReference type="Proteomes" id="UP001056120"/>
    </source>
</evidence>
<keyword evidence="2" id="KW-1185">Reference proteome</keyword>
<dbReference type="EMBL" id="CM042038">
    <property type="protein sequence ID" value="KAI3730503.1"/>
    <property type="molecule type" value="Genomic_DNA"/>
</dbReference>
<organism evidence="1 2">
    <name type="scientific">Smallanthus sonchifolius</name>
    <dbReference type="NCBI Taxonomy" id="185202"/>
    <lineage>
        <taxon>Eukaryota</taxon>
        <taxon>Viridiplantae</taxon>
        <taxon>Streptophyta</taxon>
        <taxon>Embryophyta</taxon>
        <taxon>Tracheophyta</taxon>
        <taxon>Spermatophyta</taxon>
        <taxon>Magnoliopsida</taxon>
        <taxon>eudicotyledons</taxon>
        <taxon>Gunneridae</taxon>
        <taxon>Pentapetalae</taxon>
        <taxon>asterids</taxon>
        <taxon>campanulids</taxon>
        <taxon>Asterales</taxon>
        <taxon>Asteraceae</taxon>
        <taxon>Asteroideae</taxon>
        <taxon>Heliantheae alliance</taxon>
        <taxon>Millerieae</taxon>
        <taxon>Smallanthus</taxon>
    </lineage>
</organism>
<name>A0ACB9C8J8_9ASTR</name>